<dbReference type="PROSITE" id="PS51257">
    <property type="entry name" value="PROKAR_LIPOPROTEIN"/>
    <property type="match status" value="1"/>
</dbReference>
<reference evidence="7" key="1">
    <citation type="submission" date="2022-12" db="EMBL/GenBank/DDBJ databases">
        <title>Chromosome-level genome assembly of the bean flower thrips Megalurothrips usitatus.</title>
        <authorList>
            <person name="Ma L."/>
            <person name="Liu Q."/>
            <person name="Li H."/>
            <person name="Cai W."/>
        </authorList>
    </citation>
    <scope>NUCLEOTIDE SEQUENCE</scope>
    <source>
        <strain evidence="7">Cailab_2022a</strain>
    </source>
</reference>
<name>A0AAV7XE33_9NEOP</name>
<dbReference type="GO" id="GO:0032511">
    <property type="term" value="P:late endosome to vacuole transport via multivesicular body sorting pathway"/>
    <property type="evidence" value="ECO:0007669"/>
    <property type="project" value="TreeGrafter"/>
</dbReference>
<keyword evidence="3 6" id="KW-0812">Transmembrane</keyword>
<dbReference type="AlphaFoldDB" id="A0AAV7XE33"/>
<dbReference type="PANTHER" id="PTHR12050:SF0">
    <property type="entry name" value="RH04491P"/>
    <property type="match status" value="1"/>
</dbReference>
<dbReference type="InterPro" id="IPR007262">
    <property type="entry name" value="Vps55/LEPROT"/>
</dbReference>
<comment type="caution">
    <text evidence="7">The sequence shown here is derived from an EMBL/GenBank/DDBJ whole genome shotgun (WGS) entry which is preliminary data.</text>
</comment>
<feature type="transmembrane region" description="Helical" evidence="6">
    <location>
        <begin position="101"/>
        <end position="124"/>
    </location>
</feature>
<feature type="transmembrane region" description="Helical" evidence="6">
    <location>
        <begin position="33"/>
        <end position="51"/>
    </location>
</feature>
<evidence type="ECO:0000313" key="7">
    <source>
        <dbReference type="EMBL" id="KAJ1524278.1"/>
    </source>
</evidence>
<keyword evidence="5 6" id="KW-0472">Membrane</keyword>
<dbReference type="GO" id="GO:0005768">
    <property type="term" value="C:endosome"/>
    <property type="evidence" value="ECO:0007669"/>
    <property type="project" value="TreeGrafter"/>
</dbReference>
<feature type="transmembrane region" description="Helical" evidence="6">
    <location>
        <begin position="6"/>
        <end position="26"/>
    </location>
</feature>
<keyword evidence="4 6" id="KW-1133">Transmembrane helix</keyword>
<evidence type="ECO:0000256" key="5">
    <source>
        <dbReference type="ARBA" id="ARBA00023136"/>
    </source>
</evidence>
<sequence>MKFLLRLVVLAFGGSIGMTLVTLGCALPEYDKWWPLFVVLFYLLAPVPTLVARRYAEDSGGSGGPCLELSIFITMGFIISAFALPIVLARSPADHPVIQWGACYLTLAGNVVVFLTLLGFFLTFDQEDAVYSMW</sequence>
<proteinExistence type="inferred from homology"/>
<protein>
    <recommendedName>
        <fullName evidence="9">Leptin receptor overlapping transcript-like 1</fullName>
    </recommendedName>
</protein>
<evidence type="ECO:0000313" key="8">
    <source>
        <dbReference type="Proteomes" id="UP001075354"/>
    </source>
</evidence>
<organism evidence="7 8">
    <name type="scientific">Megalurothrips usitatus</name>
    <name type="common">bean blossom thrips</name>
    <dbReference type="NCBI Taxonomy" id="439358"/>
    <lineage>
        <taxon>Eukaryota</taxon>
        <taxon>Metazoa</taxon>
        <taxon>Ecdysozoa</taxon>
        <taxon>Arthropoda</taxon>
        <taxon>Hexapoda</taxon>
        <taxon>Insecta</taxon>
        <taxon>Pterygota</taxon>
        <taxon>Neoptera</taxon>
        <taxon>Paraneoptera</taxon>
        <taxon>Thysanoptera</taxon>
        <taxon>Terebrantia</taxon>
        <taxon>Thripoidea</taxon>
        <taxon>Thripidae</taxon>
        <taxon>Megalurothrips</taxon>
    </lineage>
</organism>
<dbReference type="Pfam" id="PF04133">
    <property type="entry name" value="Vps55"/>
    <property type="match status" value="1"/>
</dbReference>
<dbReference type="PANTHER" id="PTHR12050">
    <property type="entry name" value="LEPTIN RECEPTOR-RELATED"/>
    <property type="match status" value="1"/>
</dbReference>
<evidence type="ECO:0000256" key="6">
    <source>
        <dbReference type="SAM" id="Phobius"/>
    </source>
</evidence>
<dbReference type="GO" id="GO:0016020">
    <property type="term" value="C:membrane"/>
    <property type="evidence" value="ECO:0007669"/>
    <property type="project" value="UniProtKB-SubCell"/>
</dbReference>
<evidence type="ECO:0000256" key="1">
    <source>
        <dbReference type="ARBA" id="ARBA00004141"/>
    </source>
</evidence>
<dbReference type="Proteomes" id="UP001075354">
    <property type="component" value="Chromosome 9"/>
</dbReference>
<gene>
    <name evidence="7" type="ORF">ONE63_010791</name>
</gene>
<comment type="subcellular location">
    <subcellularLocation>
        <location evidence="1">Membrane</location>
        <topology evidence="1">Multi-pass membrane protein</topology>
    </subcellularLocation>
</comment>
<keyword evidence="8" id="KW-1185">Reference proteome</keyword>
<evidence type="ECO:0000256" key="3">
    <source>
        <dbReference type="ARBA" id="ARBA00022692"/>
    </source>
</evidence>
<evidence type="ECO:0008006" key="9">
    <source>
        <dbReference type="Google" id="ProtNLM"/>
    </source>
</evidence>
<accession>A0AAV7XE33</accession>
<comment type="similarity">
    <text evidence="2">Belongs to the OB-RGRP/VPS55 family.</text>
</comment>
<evidence type="ECO:0000256" key="4">
    <source>
        <dbReference type="ARBA" id="ARBA00022989"/>
    </source>
</evidence>
<dbReference type="EMBL" id="JAPTSV010000009">
    <property type="protein sequence ID" value="KAJ1524278.1"/>
    <property type="molecule type" value="Genomic_DNA"/>
</dbReference>
<feature type="transmembrane region" description="Helical" evidence="6">
    <location>
        <begin position="71"/>
        <end position="89"/>
    </location>
</feature>
<evidence type="ECO:0000256" key="2">
    <source>
        <dbReference type="ARBA" id="ARBA00005645"/>
    </source>
</evidence>